<gene>
    <name evidence="8" type="primary">leuE</name>
    <name evidence="8" type="ORF">JHT90_03785</name>
</gene>
<evidence type="ECO:0000256" key="4">
    <source>
        <dbReference type="ARBA" id="ARBA00022692"/>
    </source>
</evidence>
<dbReference type="PANTHER" id="PTHR30086:SF15">
    <property type="entry name" value="LEUCINE EFFLUX PROTEIN"/>
    <property type="match status" value="1"/>
</dbReference>
<dbReference type="InterPro" id="IPR001123">
    <property type="entry name" value="LeuE-type"/>
</dbReference>
<protein>
    <submittedName>
        <fullName evidence="8">Leucine efflux protein LeuE</fullName>
    </submittedName>
</protein>
<dbReference type="EMBL" id="CP067393">
    <property type="protein sequence ID" value="QQP86374.1"/>
    <property type="molecule type" value="Genomic_DNA"/>
</dbReference>
<feature type="transmembrane region" description="Helical" evidence="7">
    <location>
        <begin position="74"/>
        <end position="95"/>
    </location>
</feature>
<reference evidence="8 9" key="1">
    <citation type="submission" date="2021-01" db="EMBL/GenBank/DDBJ databases">
        <title>Entomomonas sp. F2A isolated from a house cricket (Acheta domesticus).</title>
        <authorList>
            <person name="Spergser J."/>
            <person name="Busse H.-J."/>
        </authorList>
    </citation>
    <scope>NUCLEOTIDE SEQUENCE [LARGE SCALE GENOMIC DNA]</scope>
    <source>
        <strain evidence="8 9">F2A</strain>
    </source>
</reference>
<dbReference type="GO" id="GO:0015190">
    <property type="term" value="F:L-leucine transmembrane transporter activity"/>
    <property type="evidence" value="ECO:0007669"/>
    <property type="project" value="TreeGrafter"/>
</dbReference>
<dbReference type="PIRSF" id="PIRSF006324">
    <property type="entry name" value="LeuE"/>
    <property type="match status" value="1"/>
</dbReference>
<accession>A0A974RYW3</accession>
<dbReference type="RefSeq" id="WP_201094328.1">
    <property type="nucleotide sequence ID" value="NZ_CP067393.1"/>
</dbReference>
<dbReference type="PANTHER" id="PTHR30086">
    <property type="entry name" value="ARGININE EXPORTER PROTEIN ARGO"/>
    <property type="match status" value="1"/>
</dbReference>
<comment type="subcellular location">
    <subcellularLocation>
        <location evidence="1">Cell membrane</location>
        <topology evidence="1">Multi-pass membrane protein</topology>
    </subcellularLocation>
</comment>
<keyword evidence="4 7" id="KW-0812">Transmembrane</keyword>
<evidence type="ECO:0000256" key="5">
    <source>
        <dbReference type="ARBA" id="ARBA00022989"/>
    </source>
</evidence>
<feature type="transmembrane region" description="Helical" evidence="7">
    <location>
        <begin position="46"/>
        <end position="68"/>
    </location>
</feature>
<proteinExistence type="inferred from homology"/>
<feature type="transmembrane region" description="Helical" evidence="7">
    <location>
        <begin position="195"/>
        <end position="215"/>
    </location>
</feature>
<dbReference type="GO" id="GO:0005886">
    <property type="term" value="C:plasma membrane"/>
    <property type="evidence" value="ECO:0007669"/>
    <property type="project" value="UniProtKB-SubCell"/>
</dbReference>
<organism evidence="8 9">
    <name type="scientific">Entomomonas asaccharolytica</name>
    <dbReference type="NCBI Taxonomy" id="2785331"/>
    <lineage>
        <taxon>Bacteria</taxon>
        <taxon>Pseudomonadati</taxon>
        <taxon>Pseudomonadota</taxon>
        <taxon>Gammaproteobacteria</taxon>
        <taxon>Pseudomonadales</taxon>
        <taxon>Pseudomonadaceae</taxon>
        <taxon>Entomomonas</taxon>
    </lineage>
</organism>
<evidence type="ECO:0000313" key="9">
    <source>
        <dbReference type="Proteomes" id="UP000595278"/>
    </source>
</evidence>
<dbReference type="KEGG" id="eaz:JHT90_03785"/>
<keyword evidence="5 7" id="KW-1133">Transmembrane helix</keyword>
<dbReference type="Proteomes" id="UP000595278">
    <property type="component" value="Chromosome"/>
</dbReference>
<keyword evidence="6 7" id="KW-0472">Membrane</keyword>
<evidence type="ECO:0000256" key="7">
    <source>
        <dbReference type="SAM" id="Phobius"/>
    </source>
</evidence>
<evidence type="ECO:0000256" key="2">
    <source>
        <dbReference type="ARBA" id="ARBA00007928"/>
    </source>
</evidence>
<name>A0A974RYW3_9GAMM</name>
<evidence type="ECO:0000256" key="6">
    <source>
        <dbReference type="ARBA" id="ARBA00023136"/>
    </source>
</evidence>
<keyword evidence="9" id="KW-1185">Reference proteome</keyword>
<sequence length="217" mass="23427">MFESLGVINYWTFLVATIGVILLPGPNSLFVLATAAQSGVSKGYQAACAVFLGDAILMTASALGMASLLKTWPVLFLIIKGLGALYLCYLGFMMLKGAWHKFHKSANAEIEDDVTVKTSVTSPFKKALLLSLSNPKAILFCIAFFIQFVDPNYAHTGLSFLILGLTLQACSFIYLSFLIFAGVSLAMWFHKRKRLAATATASVGFLFVGFGVRLATA</sequence>
<comment type="similarity">
    <text evidence="2">Belongs to the Rht family.</text>
</comment>
<dbReference type="NCBIfam" id="NF008201">
    <property type="entry name" value="PRK10958.1"/>
    <property type="match status" value="1"/>
</dbReference>
<evidence type="ECO:0000313" key="8">
    <source>
        <dbReference type="EMBL" id="QQP86374.1"/>
    </source>
</evidence>
<dbReference type="Pfam" id="PF01810">
    <property type="entry name" value="LysE"/>
    <property type="match status" value="1"/>
</dbReference>
<dbReference type="AlphaFoldDB" id="A0A974RYW3"/>
<evidence type="ECO:0000256" key="1">
    <source>
        <dbReference type="ARBA" id="ARBA00004651"/>
    </source>
</evidence>
<keyword evidence="3" id="KW-1003">Cell membrane</keyword>
<feature type="transmembrane region" description="Helical" evidence="7">
    <location>
        <begin position="127"/>
        <end position="148"/>
    </location>
</feature>
<evidence type="ECO:0000256" key="3">
    <source>
        <dbReference type="ARBA" id="ARBA00022475"/>
    </source>
</evidence>
<feature type="transmembrane region" description="Helical" evidence="7">
    <location>
        <begin position="160"/>
        <end position="183"/>
    </location>
</feature>
<feature type="transmembrane region" description="Helical" evidence="7">
    <location>
        <begin position="12"/>
        <end position="34"/>
    </location>
</feature>
<dbReference type="GO" id="GO:0015820">
    <property type="term" value="P:L-leucine transport"/>
    <property type="evidence" value="ECO:0007669"/>
    <property type="project" value="TreeGrafter"/>
</dbReference>